<dbReference type="GeneID" id="92356993"/>
<dbReference type="RefSeq" id="XP_067059709.1">
    <property type="nucleotide sequence ID" value="XM_067203059.1"/>
</dbReference>
<proteinExistence type="predicted"/>
<dbReference type="KEGG" id="loi:92356993"/>
<reference evidence="3" key="2">
    <citation type="journal article" date="2021" name="Sci. Data">
        <title>Chromosome-scale genome sequencing, assembly and annotation of six genomes from subfamily Leishmaniinae.</title>
        <authorList>
            <person name="Almutairi H."/>
            <person name="Urbaniak M.D."/>
            <person name="Bates M.D."/>
            <person name="Jariyapan N."/>
            <person name="Kwakye-Nuako G."/>
            <person name="Thomaz Soccol V."/>
            <person name="Al-Salem W.S."/>
            <person name="Dillon R.J."/>
            <person name="Bates P.A."/>
            <person name="Gatherer D."/>
        </authorList>
    </citation>
    <scope>NUCLEOTIDE SEQUENCE [LARGE SCALE GENOMIC DNA]</scope>
</reference>
<evidence type="ECO:0000313" key="2">
    <source>
        <dbReference type="EMBL" id="KAG5467907.1"/>
    </source>
</evidence>
<dbReference type="EMBL" id="JAFHLR010000034">
    <property type="protein sequence ID" value="KAG5467907.1"/>
    <property type="molecule type" value="Genomic_DNA"/>
</dbReference>
<protein>
    <submittedName>
        <fullName evidence="2">Uncharacterized protein</fullName>
    </submittedName>
</protein>
<feature type="region of interest" description="Disordered" evidence="1">
    <location>
        <begin position="1149"/>
        <end position="1194"/>
    </location>
</feature>
<feature type="compositionally biased region" description="Polar residues" evidence="1">
    <location>
        <begin position="1149"/>
        <end position="1185"/>
    </location>
</feature>
<feature type="compositionally biased region" description="Polar residues" evidence="1">
    <location>
        <begin position="1296"/>
        <end position="1310"/>
    </location>
</feature>
<feature type="region of interest" description="Disordered" evidence="1">
    <location>
        <begin position="1353"/>
        <end position="1398"/>
    </location>
</feature>
<accession>A0A836FRM5</accession>
<dbReference type="Proteomes" id="UP000674143">
    <property type="component" value="Unassembled WGS sequence"/>
</dbReference>
<reference evidence="3" key="1">
    <citation type="journal article" date="2021" name="Microbiol. Resour. Announc.">
        <title>LGAAP: Leishmaniinae Genome Assembly and Annotation Pipeline.</title>
        <authorList>
            <person name="Almutairi H."/>
            <person name="Urbaniak M.D."/>
            <person name="Bates M.D."/>
            <person name="Jariyapan N."/>
            <person name="Kwakye-Nuako G."/>
            <person name="Thomaz-Soccol V."/>
            <person name="Al-Salem W.S."/>
            <person name="Dillon R.J."/>
            <person name="Bates P.A."/>
            <person name="Gatherer D."/>
        </authorList>
    </citation>
    <scope>NUCLEOTIDE SEQUENCE [LARGE SCALE GENOMIC DNA]</scope>
</reference>
<organism evidence="2 3">
    <name type="scientific">Leishmania orientalis</name>
    <dbReference type="NCBI Taxonomy" id="2249476"/>
    <lineage>
        <taxon>Eukaryota</taxon>
        <taxon>Discoba</taxon>
        <taxon>Euglenozoa</taxon>
        <taxon>Kinetoplastea</taxon>
        <taxon>Metakinetoplastina</taxon>
        <taxon>Trypanosomatida</taxon>
        <taxon>Trypanosomatidae</taxon>
        <taxon>Leishmaniinae</taxon>
        <taxon>Leishmania</taxon>
    </lineage>
</organism>
<comment type="caution">
    <text evidence="2">The sequence shown here is derived from an EMBL/GenBank/DDBJ whole genome shotgun (WGS) entry which is preliminary data.</text>
</comment>
<sequence>MLATRAGFFAASHRRFAWWSRPLQKSDDGPCVPGNAARASLIPDAVIDACMPRRAVPDLLSGACAHWPPTTFASLLLRIPCVPTGQDGRGTNVKGHPVSSPGEVLDMTRLPSEASQARACSTVGSLYNALVDAQHCFLAPPPSLEAFFVSLASFAPLFLNINPTSGESNDIRCDRAEMLLEYCAGTAATPYSTFHPFMRRLIREVRVSWQPWLSSPQIVRLAAAAGDGVGGDSRRLQERVLPSYCGNLTESSMATLCCLPSEGGCSSACAGTLAYARTPQYIIAAEKAWQTLLEHVPSFFVATTLVKASLRRAYSAEKALRLFMSWTSRPCVRVTAALDTAAHAGCEKAPHSNGEDGGCRGPYVEVSPCGAAVRAPSLEQCLQAGCPARLIYNPQHAPAALQERYALLRGDGGLGPGLMHMALAMVCAVVPTSPRPLSVVRQIFQDLQQQQQQQYLHQERDIYSREVAERAGAVVSPAAATAHRGCVRFFPCVEVLLDHPQLAFTVQILDKATGHVCARFPVPCEADTKTATSAGRPQELQVQLHPSFSHARRGMADVALSVLEKMKAMAILAEARRPQQRRDAPFDTSHACAVRFHDARDGLLTESLEAVLQSLERQSAAALTAGSTSVAERVFFVGVNEVGGLGGEAPSRRDASTAVKGERDAQGSPRAVLLITVVRDDSNSVDVVAVEARALCSQLRKMKADCATTPTTAEEQRATAAERLLLPLARALHSPTSVKMLPSSAFTDDSVSCAHRLQQRSPSALCLLLDSLHHEALSGVCRLEHIVHYVGYPVDGTMPLTPGSGADLLLASTIVARYGSAIHTTTAQQECGSDGEFGGSLPEVTTPVHVVHGAATVSLAASLLLQLHPQERQFHMFGNPCGKESAECTAESTLGMTLSCALQRWVLKPALARQHGLALRLARFERWLAHATAGKVDELSARYRGAAVAEARHPSATLAARDGCLSDLEVTLRDLVCRFGPEPLPNRCWMRGPGTEDTRQMKSASFYTDAAAVRVKESETAIPGGSDKEEGSSPPLPAEVPAAAEHLDVDALLHDALTQEAAAIRQAVAKHAQPTTVADADTATSTPPHDNVGLPVAAVGASVDAGSILSLPTPSSPILGAGAAPGSSDPVEEDALQCYLSTLFDESDASSMAETSTPTCSPAAQATPLTSSTPRPEEVATNTETVGPPNVAPSLQSCMTTSDAIDMSAGLPPASSASLLAACDSGGSGRDNAPTATVPPSTTRPLPLGFHHGPSSLMATHGSCAARRLANAKSGADKLNRTSWFPLTPCSHSSQKAAWQGLSPQPNQPASMAKSAVLAPSSPRPPSAVPSTHPRLSSDANIAQPRRFGRFAPWSQPAISTPSQQGSPFSPTSSQRPPLSQLARALSTDHNASTQPLPSALFSTTSAAECSAGSLLPLDPTDAERLHLASLLVDILRGTTKKPRPWSRR</sequence>
<evidence type="ECO:0000313" key="3">
    <source>
        <dbReference type="Proteomes" id="UP000674143"/>
    </source>
</evidence>
<feature type="compositionally biased region" description="Polar residues" evidence="1">
    <location>
        <begin position="1388"/>
        <end position="1398"/>
    </location>
</feature>
<name>A0A836FRM5_9TRYP</name>
<feature type="compositionally biased region" description="Polar residues" evidence="1">
    <location>
        <begin position="1234"/>
        <end position="1244"/>
    </location>
</feature>
<keyword evidence="3" id="KW-1185">Reference proteome</keyword>
<feature type="region of interest" description="Disordered" evidence="1">
    <location>
        <begin position="1018"/>
        <end position="1039"/>
    </location>
</feature>
<feature type="region of interest" description="Disordered" evidence="1">
    <location>
        <begin position="1223"/>
        <end position="1245"/>
    </location>
</feature>
<feature type="compositionally biased region" description="Polar residues" evidence="1">
    <location>
        <begin position="1357"/>
        <end position="1378"/>
    </location>
</feature>
<feature type="region of interest" description="Disordered" evidence="1">
    <location>
        <begin position="1296"/>
        <end position="1340"/>
    </location>
</feature>
<evidence type="ECO:0000256" key="1">
    <source>
        <dbReference type="SAM" id="MobiDB-lite"/>
    </source>
</evidence>
<gene>
    <name evidence="2" type="ORF">LSCM4_00993</name>
</gene>